<dbReference type="Proteomes" id="UP001353858">
    <property type="component" value="Unassembled WGS sequence"/>
</dbReference>
<reference evidence="2" key="1">
    <citation type="submission" date="2023-01" db="EMBL/GenBank/DDBJ databases">
        <title>Key to firefly adult light organ development and bioluminescence: homeobox transcription factors regulate luciferase expression and transportation to peroxisome.</title>
        <authorList>
            <person name="Fu X."/>
        </authorList>
    </citation>
    <scope>NUCLEOTIDE SEQUENCE [LARGE SCALE GENOMIC DNA]</scope>
</reference>
<protein>
    <recommendedName>
        <fullName evidence="3">BESS domain-containing protein</fullName>
    </recommendedName>
</protein>
<name>A0AAN7Q724_9COLE</name>
<evidence type="ECO:0008006" key="3">
    <source>
        <dbReference type="Google" id="ProtNLM"/>
    </source>
</evidence>
<proteinExistence type="predicted"/>
<dbReference type="EMBL" id="JARPUR010000001">
    <property type="protein sequence ID" value="KAK4884137.1"/>
    <property type="molecule type" value="Genomic_DNA"/>
</dbReference>
<evidence type="ECO:0000313" key="1">
    <source>
        <dbReference type="EMBL" id="KAK4884137.1"/>
    </source>
</evidence>
<sequence>MQGLFDRLSRPPPESKRLRMIRRNLQPFYQTQLALALITSIEELLSHGKQLEYTRFTIDTFRPPLSRKIAKLLEPDLACLSATTVSNAKTTLAPIRTPVLASTAPNSSTRPRTGEDCKKKWKFIRDGYNRFKKKKKLGTGSAALQNSKDKRHQQLLFLEGVSHHRSGGSNVPKPEEIIENADTDQEHASERFELHDENKANTEIQISDDEINNRKIEKPLEPRTPNKRLKRINNDDKLFNLWKERDEKRQTLLKTIAKRKDDDVELFCIHIAEVLRSLPPVNKAEAKKHLGIVLSNYEITAARTTSSATSTNTVCSDIDILSSTPRFSSLSAYDLSVPYASL</sequence>
<gene>
    <name evidence="1" type="ORF">RN001_000408</name>
</gene>
<accession>A0AAN7Q724</accession>
<evidence type="ECO:0000313" key="2">
    <source>
        <dbReference type="Proteomes" id="UP001353858"/>
    </source>
</evidence>
<dbReference type="AlphaFoldDB" id="A0AAN7Q724"/>
<keyword evidence="2" id="KW-1185">Reference proteome</keyword>
<comment type="caution">
    <text evidence="1">The sequence shown here is derived from an EMBL/GenBank/DDBJ whole genome shotgun (WGS) entry which is preliminary data.</text>
</comment>
<organism evidence="1 2">
    <name type="scientific">Aquatica leii</name>
    <dbReference type="NCBI Taxonomy" id="1421715"/>
    <lineage>
        <taxon>Eukaryota</taxon>
        <taxon>Metazoa</taxon>
        <taxon>Ecdysozoa</taxon>
        <taxon>Arthropoda</taxon>
        <taxon>Hexapoda</taxon>
        <taxon>Insecta</taxon>
        <taxon>Pterygota</taxon>
        <taxon>Neoptera</taxon>
        <taxon>Endopterygota</taxon>
        <taxon>Coleoptera</taxon>
        <taxon>Polyphaga</taxon>
        <taxon>Elateriformia</taxon>
        <taxon>Elateroidea</taxon>
        <taxon>Lampyridae</taxon>
        <taxon>Luciolinae</taxon>
        <taxon>Aquatica</taxon>
    </lineage>
</organism>